<reference evidence="1 2" key="1">
    <citation type="journal article" date="2013" name="Proc. Natl. Acad. Sci. U.S.A.">
        <title>Genome of an arbuscular mycorrhizal fungus provides insight into the oldest plant symbiosis.</title>
        <authorList>
            <person name="Tisserant E."/>
            <person name="Malbreil M."/>
            <person name="Kuo A."/>
            <person name="Kohler A."/>
            <person name="Symeonidi A."/>
            <person name="Balestrini R."/>
            <person name="Charron P."/>
            <person name="Duensing N."/>
            <person name="Frei Dit Frey N."/>
            <person name="Gianinazzi-Pearson V."/>
            <person name="Gilbert L.B."/>
            <person name="Handa Y."/>
            <person name="Herr J.R."/>
            <person name="Hijri M."/>
            <person name="Koul R."/>
            <person name="Kawaguchi M."/>
            <person name="Krajinski F."/>
            <person name="Lammers P.J."/>
            <person name="Masclaux F.G."/>
            <person name="Murat C."/>
            <person name="Morin E."/>
            <person name="Ndikumana S."/>
            <person name="Pagni M."/>
            <person name="Petitpierre D."/>
            <person name="Requena N."/>
            <person name="Rosikiewicz P."/>
            <person name="Riley R."/>
            <person name="Saito K."/>
            <person name="San Clemente H."/>
            <person name="Shapiro H."/>
            <person name="van Tuinen D."/>
            <person name="Becard G."/>
            <person name="Bonfante P."/>
            <person name="Paszkowski U."/>
            <person name="Shachar-Hill Y.Y."/>
            <person name="Tuskan G.A."/>
            <person name="Young P.W."/>
            <person name="Sanders I.R."/>
            <person name="Henrissat B."/>
            <person name="Rensing S.A."/>
            <person name="Grigoriev I.V."/>
            <person name="Corradi N."/>
            <person name="Roux C."/>
            <person name="Martin F."/>
        </authorList>
    </citation>
    <scope>NUCLEOTIDE SEQUENCE [LARGE SCALE GENOMIC DNA]</scope>
    <source>
        <strain evidence="1 2">DAOM 197198</strain>
    </source>
</reference>
<comment type="caution">
    <text evidence="1">The sequence shown here is derived from an EMBL/GenBank/DDBJ whole genome shotgun (WGS) entry which is preliminary data.</text>
</comment>
<sequence length="66" mass="8073">MHSILLKFELDYDEVYEHFDLINKYRLKIVVYGEIDDIDKMVKYTQWYLQVLNMMMVFSVMILSLS</sequence>
<gene>
    <name evidence="1" type="ORF">GLOIN_2v1589558</name>
</gene>
<name>A0A2P4Q6D6_RHIID</name>
<evidence type="ECO:0000313" key="2">
    <source>
        <dbReference type="Proteomes" id="UP000018888"/>
    </source>
</evidence>
<evidence type="ECO:0000313" key="1">
    <source>
        <dbReference type="EMBL" id="POG73138.1"/>
    </source>
</evidence>
<dbReference type="EMBL" id="AUPC02000087">
    <property type="protein sequence ID" value="POG73138.1"/>
    <property type="molecule type" value="Genomic_DNA"/>
</dbReference>
<organism evidence="1 2">
    <name type="scientific">Rhizophagus irregularis (strain DAOM 181602 / DAOM 197198 / MUCL 43194)</name>
    <name type="common">Arbuscular mycorrhizal fungus</name>
    <name type="synonym">Glomus intraradices</name>
    <dbReference type="NCBI Taxonomy" id="747089"/>
    <lineage>
        <taxon>Eukaryota</taxon>
        <taxon>Fungi</taxon>
        <taxon>Fungi incertae sedis</taxon>
        <taxon>Mucoromycota</taxon>
        <taxon>Glomeromycotina</taxon>
        <taxon>Glomeromycetes</taxon>
        <taxon>Glomerales</taxon>
        <taxon>Glomeraceae</taxon>
        <taxon>Rhizophagus</taxon>
    </lineage>
</organism>
<protein>
    <submittedName>
        <fullName evidence="1">Uncharacterized protein</fullName>
    </submittedName>
</protein>
<proteinExistence type="predicted"/>
<dbReference type="AlphaFoldDB" id="A0A2P4Q6D6"/>
<keyword evidence="2" id="KW-1185">Reference proteome</keyword>
<reference evidence="1 2" key="2">
    <citation type="journal article" date="2018" name="New Phytol.">
        <title>High intraspecific genome diversity in the model arbuscular mycorrhizal symbiont Rhizophagus irregularis.</title>
        <authorList>
            <person name="Chen E.C.H."/>
            <person name="Morin E."/>
            <person name="Beaudet D."/>
            <person name="Noel J."/>
            <person name="Yildirir G."/>
            <person name="Ndikumana S."/>
            <person name="Charron P."/>
            <person name="St-Onge C."/>
            <person name="Giorgi J."/>
            <person name="Kruger M."/>
            <person name="Marton T."/>
            <person name="Ropars J."/>
            <person name="Grigoriev I.V."/>
            <person name="Hainaut M."/>
            <person name="Henrissat B."/>
            <person name="Roux C."/>
            <person name="Martin F."/>
            <person name="Corradi N."/>
        </authorList>
    </citation>
    <scope>NUCLEOTIDE SEQUENCE [LARGE SCALE GENOMIC DNA]</scope>
    <source>
        <strain evidence="1 2">DAOM 197198</strain>
    </source>
</reference>
<accession>A0A2P4Q6D6</accession>
<dbReference type="Proteomes" id="UP000018888">
    <property type="component" value="Unassembled WGS sequence"/>
</dbReference>